<reference evidence="3 4" key="1">
    <citation type="journal article" date="2012" name="Genome Biol.">
        <title>Genome and low-iron response of an oceanic diatom adapted to chronic iron limitation.</title>
        <authorList>
            <person name="Lommer M."/>
            <person name="Specht M."/>
            <person name="Roy A.S."/>
            <person name="Kraemer L."/>
            <person name="Andreson R."/>
            <person name="Gutowska M.A."/>
            <person name="Wolf J."/>
            <person name="Bergner S.V."/>
            <person name="Schilhabel M.B."/>
            <person name="Klostermeier U.C."/>
            <person name="Beiko R.G."/>
            <person name="Rosenstiel P."/>
            <person name="Hippler M."/>
            <person name="Laroche J."/>
        </authorList>
    </citation>
    <scope>NUCLEOTIDE SEQUENCE [LARGE SCALE GENOMIC DNA]</scope>
    <source>
        <strain evidence="3 4">CCMP1005</strain>
    </source>
</reference>
<evidence type="ECO:0000313" key="3">
    <source>
        <dbReference type="EMBL" id="EJK73397.1"/>
    </source>
</evidence>
<dbReference type="OMA" id="WEDEFAS"/>
<evidence type="ECO:0000256" key="1">
    <source>
        <dbReference type="SAM" id="MobiDB-lite"/>
    </source>
</evidence>
<feature type="transmembrane region" description="Helical" evidence="2">
    <location>
        <begin position="390"/>
        <end position="409"/>
    </location>
</feature>
<evidence type="ECO:0000313" key="4">
    <source>
        <dbReference type="Proteomes" id="UP000266841"/>
    </source>
</evidence>
<keyword evidence="2" id="KW-0472">Membrane</keyword>
<feature type="transmembrane region" description="Helical" evidence="2">
    <location>
        <begin position="186"/>
        <end position="211"/>
    </location>
</feature>
<comment type="caution">
    <text evidence="3">The sequence shown here is derived from an EMBL/GenBank/DDBJ whole genome shotgun (WGS) entry which is preliminary data.</text>
</comment>
<feature type="compositionally biased region" description="Polar residues" evidence="1">
    <location>
        <begin position="31"/>
        <end position="57"/>
    </location>
</feature>
<proteinExistence type="predicted"/>
<dbReference type="OrthoDB" id="48540at2759"/>
<evidence type="ECO:0000256" key="2">
    <source>
        <dbReference type="SAM" id="Phobius"/>
    </source>
</evidence>
<keyword evidence="2" id="KW-0812">Transmembrane</keyword>
<keyword evidence="4" id="KW-1185">Reference proteome</keyword>
<dbReference type="eggNOG" id="ENOG502SE5M">
    <property type="taxonomic scope" value="Eukaryota"/>
</dbReference>
<feature type="transmembrane region" description="Helical" evidence="2">
    <location>
        <begin position="343"/>
        <end position="369"/>
    </location>
</feature>
<name>K0TNC5_THAOC</name>
<keyword evidence="2" id="KW-1133">Transmembrane helix</keyword>
<sequence length="451" mass="47104">MRRSAPCLIFFLRHGRHVESLLASPSKRSRLQLQARRSTGLRQHSNRRGSSSQSNWTDDSKSSRVDASVTEFLPPWRDHEGANNFSGSQAQPGKGRPFRAFRAFSPAASPQQNVSPGLLDQQQAQSPATPAIAAAAPRGSGVGGGGGMAIHPVKWPLVRDPPGVASEFPLLMTRILVTCLSSVGTWYLSLYNGYSAVLASSALTLLVSTCLDRRLGQAAFCGSFAGMSGGHIAPNLSVALLLSVLASASYEVLIHINNSCLGIGGRLGATAFLATSIVAKYQGVGIVGKKLRRGVWKSGAGVSSVAISMILFHILGAVATIFLRESSDDSAAADPVRASSVVGLVGALFLKDPTAILALYGGSFVGMSLPSRLMYGNAPGNARPGQPQGAASLLASFAGAGAFAGLIHALTIHSGYWTGGWGGKAGLCAFAGCWVYRAIQGTWSYATKRYN</sequence>
<protein>
    <submittedName>
        <fullName evidence="3">Uncharacterized protein</fullName>
    </submittedName>
</protein>
<organism evidence="3 4">
    <name type="scientific">Thalassiosira oceanica</name>
    <name type="common">Marine diatom</name>
    <dbReference type="NCBI Taxonomy" id="159749"/>
    <lineage>
        <taxon>Eukaryota</taxon>
        <taxon>Sar</taxon>
        <taxon>Stramenopiles</taxon>
        <taxon>Ochrophyta</taxon>
        <taxon>Bacillariophyta</taxon>
        <taxon>Coscinodiscophyceae</taxon>
        <taxon>Thalassiosirophycidae</taxon>
        <taxon>Thalassiosirales</taxon>
        <taxon>Thalassiosiraceae</taxon>
        <taxon>Thalassiosira</taxon>
    </lineage>
</organism>
<feature type="region of interest" description="Disordered" evidence="1">
    <location>
        <begin position="26"/>
        <end position="97"/>
    </location>
</feature>
<feature type="transmembrane region" description="Helical" evidence="2">
    <location>
        <begin position="232"/>
        <end position="250"/>
    </location>
</feature>
<accession>K0TNC5</accession>
<feature type="transmembrane region" description="Helical" evidence="2">
    <location>
        <begin position="421"/>
        <end position="439"/>
    </location>
</feature>
<gene>
    <name evidence="3" type="ORF">THAOC_04980</name>
</gene>
<dbReference type="EMBL" id="AGNL01004533">
    <property type="protein sequence ID" value="EJK73397.1"/>
    <property type="molecule type" value="Genomic_DNA"/>
</dbReference>
<dbReference type="Proteomes" id="UP000266841">
    <property type="component" value="Unassembled WGS sequence"/>
</dbReference>
<feature type="transmembrane region" description="Helical" evidence="2">
    <location>
        <begin position="300"/>
        <end position="323"/>
    </location>
</feature>
<dbReference type="AlphaFoldDB" id="K0TNC5"/>